<dbReference type="CTD" id="40929"/>
<evidence type="ECO:0000313" key="15">
    <source>
        <dbReference type="RefSeq" id="XP_030762814.1"/>
    </source>
</evidence>
<evidence type="ECO:0000256" key="9">
    <source>
        <dbReference type="ARBA" id="ARBA00039495"/>
    </source>
</evidence>
<dbReference type="FunFam" id="1.10.730.10:FF:000006">
    <property type="entry name" value="Arginyl-tRNA synthetase 2, mitochondrial"/>
    <property type="match status" value="1"/>
</dbReference>
<dbReference type="GO" id="GO:0032543">
    <property type="term" value="P:mitochondrial translation"/>
    <property type="evidence" value="ECO:0007669"/>
    <property type="project" value="TreeGrafter"/>
</dbReference>
<evidence type="ECO:0000256" key="8">
    <source>
        <dbReference type="ARBA" id="ARBA00033033"/>
    </source>
</evidence>
<comment type="similarity">
    <text evidence="1 12">Belongs to the class-I aminoacyl-tRNA synthetase family.</text>
</comment>
<dbReference type="Gene3D" id="3.40.50.620">
    <property type="entry name" value="HUPs"/>
    <property type="match status" value="1"/>
</dbReference>
<name>A0A6J2YI58_SITOR</name>
<dbReference type="Proteomes" id="UP000504635">
    <property type="component" value="Unplaced"/>
</dbReference>
<dbReference type="InterPro" id="IPR008909">
    <property type="entry name" value="DALR_anticod-bd"/>
</dbReference>
<accession>A0A6J2YI58</accession>
<evidence type="ECO:0000256" key="11">
    <source>
        <dbReference type="ARBA" id="ARBA00049595"/>
    </source>
</evidence>
<evidence type="ECO:0000259" key="13">
    <source>
        <dbReference type="SMART" id="SM00836"/>
    </source>
</evidence>
<dbReference type="KEGG" id="soy:115887497"/>
<dbReference type="PANTHER" id="PTHR11956">
    <property type="entry name" value="ARGINYL-TRNA SYNTHETASE"/>
    <property type="match status" value="1"/>
</dbReference>
<dbReference type="GO" id="GO:0005739">
    <property type="term" value="C:mitochondrion"/>
    <property type="evidence" value="ECO:0007669"/>
    <property type="project" value="TreeGrafter"/>
</dbReference>
<dbReference type="EC" id="6.1.1.19" evidence="2"/>
<protein>
    <recommendedName>
        <fullName evidence="9">Probable arginine--tRNA ligase, mitochondrial</fullName>
        <ecNumber evidence="2">6.1.1.19</ecNumber>
    </recommendedName>
    <alternativeName>
        <fullName evidence="8">Arginyl-tRNA synthetase</fullName>
    </alternativeName>
</protein>
<evidence type="ECO:0000256" key="6">
    <source>
        <dbReference type="ARBA" id="ARBA00022917"/>
    </source>
</evidence>
<dbReference type="Pfam" id="PF00750">
    <property type="entry name" value="tRNA-synt_1d"/>
    <property type="match status" value="1"/>
</dbReference>
<proteinExistence type="inferred from homology"/>
<dbReference type="NCBIfam" id="TIGR00456">
    <property type="entry name" value="argS"/>
    <property type="match status" value="1"/>
</dbReference>
<evidence type="ECO:0000256" key="10">
    <source>
        <dbReference type="ARBA" id="ARBA00049339"/>
    </source>
</evidence>
<gene>
    <name evidence="15" type="primary">LOC115887497</name>
</gene>
<evidence type="ECO:0000256" key="3">
    <source>
        <dbReference type="ARBA" id="ARBA00022598"/>
    </source>
</evidence>
<evidence type="ECO:0000256" key="5">
    <source>
        <dbReference type="ARBA" id="ARBA00022840"/>
    </source>
</evidence>
<organism evidence="14 15">
    <name type="scientific">Sitophilus oryzae</name>
    <name type="common">Rice weevil</name>
    <name type="synonym">Curculio oryzae</name>
    <dbReference type="NCBI Taxonomy" id="7048"/>
    <lineage>
        <taxon>Eukaryota</taxon>
        <taxon>Metazoa</taxon>
        <taxon>Ecdysozoa</taxon>
        <taxon>Arthropoda</taxon>
        <taxon>Hexapoda</taxon>
        <taxon>Insecta</taxon>
        <taxon>Pterygota</taxon>
        <taxon>Neoptera</taxon>
        <taxon>Endopterygota</taxon>
        <taxon>Coleoptera</taxon>
        <taxon>Polyphaga</taxon>
        <taxon>Cucujiformia</taxon>
        <taxon>Curculionidae</taxon>
        <taxon>Dryophthorinae</taxon>
        <taxon>Sitophilus</taxon>
    </lineage>
</organism>
<feature type="domain" description="DALR anticodon binding" evidence="13">
    <location>
        <begin position="462"/>
        <end position="577"/>
    </location>
</feature>
<dbReference type="GeneID" id="115887497"/>
<dbReference type="InterPro" id="IPR035684">
    <property type="entry name" value="ArgRS_core"/>
</dbReference>
<keyword evidence="5 12" id="KW-0067">ATP-binding</keyword>
<dbReference type="SUPFAM" id="SSF47323">
    <property type="entry name" value="Anticodon-binding domain of a subclass of class I aminoacyl-tRNA synthetases"/>
    <property type="match status" value="1"/>
</dbReference>
<dbReference type="SUPFAM" id="SSF52374">
    <property type="entry name" value="Nucleotidylyl transferase"/>
    <property type="match status" value="1"/>
</dbReference>
<dbReference type="InterPro" id="IPR001278">
    <property type="entry name" value="Arg-tRNA-ligase"/>
</dbReference>
<evidence type="ECO:0000256" key="7">
    <source>
        <dbReference type="ARBA" id="ARBA00023146"/>
    </source>
</evidence>
<evidence type="ECO:0000313" key="14">
    <source>
        <dbReference type="Proteomes" id="UP000504635"/>
    </source>
</evidence>
<dbReference type="InParanoid" id="A0A6J2YI58"/>
<dbReference type="GO" id="GO:0006420">
    <property type="term" value="P:arginyl-tRNA aminoacylation"/>
    <property type="evidence" value="ECO:0007669"/>
    <property type="project" value="InterPro"/>
</dbReference>
<comment type="catalytic activity">
    <reaction evidence="10">
        <text>tRNA(Arg) + L-arginine + ATP = L-arginyl-tRNA(Arg) + AMP + diphosphate</text>
        <dbReference type="Rhea" id="RHEA:20301"/>
        <dbReference type="Rhea" id="RHEA-COMP:9658"/>
        <dbReference type="Rhea" id="RHEA-COMP:9673"/>
        <dbReference type="ChEBI" id="CHEBI:30616"/>
        <dbReference type="ChEBI" id="CHEBI:32682"/>
        <dbReference type="ChEBI" id="CHEBI:33019"/>
        <dbReference type="ChEBI" id="CHEBI:78442"/>
        <dbReference type="ChEBI" id="CHEBI:78513"/>
        <dbReference type="ChEBI" id="CHEBI:456215"/>
        <dbReference type="EC" id="6.1.1.19"/>
    </reaction>
</comment>
<keyword evidence="14" id="KW-1185">Reference proteome</keyword>
<dbReference type="OrthoDB" id="68056at2759"/>
<dbReference type="FunCoup" id="A0A6J2YI58">
    <property type="interactions" value="1616"/>
</dbReference>
<keyword evidence="3 12" id="KW-0436">Ligase</keyword>
<dbReference type="GO" id="GO:0005524">
    <property type="term" value="F:ATP binding"/>
    <property type="evidence" value="ECO:0007669"/>
    <property type="project" value="UniProtKB-KW"/>
</dbReference>
<reference evidence="15" key="1">
    <citation type="submission" date="2025-08" db="UniProtKB">
        <authorList>
            <consortium name="RefSeq"/>
        </authorList>
    </citation>
    <scope>IDENTIFICATION</scope>
    <source>
        <tissue evidence="15">Gonads</tissue>
    </source>
</reference>
<evidence type="ECO:0000256" key="4">
    <source>
        <dbReference type="ARBA" id="ARBA00022741"/>
    </source>
</evidence>
<evidence type="ECO:0000256" key="1">
    <source>
        <dbReference type="ARBA" id="ARBA00005594"/>
    </source>
</evidence>
<dbReference type="Pfam" id="PF05746">
    <property type="entry name" value="DALR_1"/>
    <property type="match status" value="1"/>
</dbReference>
<dbReference type="FunFam" id="3.40.50.620:FF:000058">
    <property type="entry name" value="Mitochondrial arginyl-tRNA synthetase"/>
    <property type="match status" value="1"/>
</dbReference>
<dbReference type="Gene3D" id="1.10.730.10">
    <property type="entry name" value="Isoleucyl-tRNA Synthetase, Domain 1"/>
    <property type="match status" value="1"/>
</dbReference>
<dbReference type="GO" id="GO:0004814">
    <property type="term" value="F:arginine-tRNA ligase activity"/>
    <property type="evidence" value="ECO:0007669"/>
    <property type="project" value="UniProtKB-EC"/>
</dbReference>
<keyword evidence="4 12" id="KW-0547">Nucleotide-binding</keyword>
<dbReference type="InterPro" id="IPR014729">
    <property type="entry name" value="Rossmann-like_a/b/a_fold"/>
</dbReference>
<dbReference type="RefSeq" id="XP_030762814.1">
    <property type="nucleotide sequence ID" value="XM_030906954.1"/>
</dbReference>
<sequence>MLSHECMQLTIQSLNCQTCVKQRKIVDSLHKTTKITPVQLQTLIHVGNPKEKGKIELNLPLNILETSLGITNVNEILKIHPDDIIKSVQLVRDRANRKISFEIDRSIFIKDVIENCYYPEVNFKPKNIVVEYSSPNVAKPFHFGHLRSTILGNFLSNLNLFIKNNVTRINYLGDWGTQFGFIKVGLKDLNYNLDSLKTDPIKILYQCYVHANKMAEKDPEILERAKAEFVKLEQGSANDLKHWQQILNFTKNELVKTYERLGVTFDEYNYESMYSQKDIGDVIDTMRKKHILKKQPDGKEVAEVGTDKTVTVIKSDGSTLYLSRDIAAAIDRFKKYNFDKMYYVVANDQNDHFYALRSILHKMDLPWSDRLVHVKFGRIKGMSSRKGTSVFLQDILDECKELIVKRQIESPTTKVPISNDHISDILGISCVIINDLKQRRQRDYEFDWDKVLQVKGDTGIKLQYTHCRLHSLEENCGVLPAKSCNTSILIENEVVELIKELAKFQDVLHNSLEQLEACILVAYLFHLCNHVSKALKTLQVKGMDPDVAAQRLLLFNTAREVLNNGMRILGLKPLIKM</sequence>
<dbReference type="InterPro" id="IPR009080">
    <property type="entry name" value="tRNAsynth_Ia_anticodon-bd"/>
</dbReference>
<dbReference type="PANTHER" id="PTHR11956:SF11">
    <property type="entry name" value="ARGININE--TRNA LIGASE, MITOCHONDRIAL-RELATED"/>
    <property type="match status" value="1"/>
</dbReference>
<evidence type="ECO:0000256" key="12">
    <source>
        <dbReference type="RuleBase" id="RU363038"/>
    </source>
</evidence>
<dbReference type="SMART" id="SM00836">
    <property type="entry name" value="DALR_1"/>
    <property type="match status" value="1"/>
</dbReference>
<evidence type="ECO:0000256" key="2">
    <source>
        <dbReference type="ARBA" id="ARBA00012837"/>
    </source>
</evidence>
<comment type="function">
    <text evidence="11">Catalyzes the attachment of arginine to tRNA(Arg) in a two-step reaction: arginine is first activated by ATP to form Arg-AMP and then transferred to the acceptor end of tRNA(Arg).</text>
</comment>
<dbReference type="AlphaFoldDB" id="A0A6J2YI58"/>
<keyword evidence="7 12" id="KW-0030">Aminoacyl-tRNA synthetase</keyword>
<keyword evidence="6 12" id="KW-0648">Protein biosynthesis</keyword>
<dbReference type="PRINTS" id="PR01038">
    <property type="entry name" value="TRNASYNTHARG"/>
</dbReference>